<dbReference type="AlphaFoldDB" id="A0A8H6MWJ3"/>
<gene>
    <name evidence="2" type="ORF">CSOJ01_05621</name>
</gene>
<feature type="region of interest" description="Disordered" evidence="1">
    <location>
        <begin position="1"/>
        <end position="39"/>
    </location>
</feature>
<proteinExistence type="predicted"/>
<evidence type="ECO:0000313" key="2">
    <source>
        <dbReference type="EMBL" id="KAF6811637.1"/>
    </source>
</evidence>
<reference evidence="2 3" key="1">
    <citation type="journal article" date="2020" name="Phytopathology">
        <title>Genome Sequence Resources of Colletotrichum truncatum, C. plurivorum, C. musicola, and C. sojae: Four Species Pathogenic to Soybean (Glycine max).</title>
        <authorList>
            <person name="Rogerio F."/>
            <person name="Boufleur T.R."/>
            <person name="Ciampi-Guillardi M."/>
            <person name="Sukno S.A."/>
            <person name="Thon M.R."/>
            <person name="Massola Junior N.S."/>
            <person name="Baroncelli R."/>
        </authorList>
    </citation>
    <scope>NUCLEOTIDE SEQUENCE [LARGE SCALE GENOMIC DNA]</scope>
    <source>
        <strain evidence="2 3">LFN0009</strain>
    </source>
</reference>
<name>A0A8H6MWJ3_9PEZI</name>
<dbReference type="EMBL" id="WIGN01000072">
    <property type="protein sequence ID" value="KAF6811637.1"/>
    <property type="molecule type" value="Genomic_DNA"/>
</dbReference>
<feature type="compositionally biased region" description="Polar residues" evidence="1">
    <location>
        <begin position="1"/>
        <end position="20"/>
    </location>
</feature>
<comment type="caution">
    <text evidence="2">The sequence shown here is derived from an EMBL/GenBank/DDBJ whole genome shotgun (WGS) entry which is preliminary data.</text>
</comment>
<dbReference type="Proteomes" id="UP000652219">
    <property type="component" value="Unassembled WGS sequence"/>
</dbReference>
<accession>A0A8H6MWJ3</accession>
<protein>
    <submittedName>
        <fullName evidence="2">Uncharacterized protein</fullName>
    </submittedName>
</protein>
<keyword evidence="3" id="KW-1185">Reference proteome</keyword>
<sequence length="245" mass="26693">MALSPSSSMVEGGSETTSTKNRLESLPKGGTGTSHMASPIRTASLNQSFHMAAMQALNRMGKRSPLRIWERCFREYLASAVICAERDQQGQQADDVGISETRKGGKPGLLSSATGGLRFSFHIAWAAQSCPVSSLLSKRCMPTRGLKKRSSSPAYCAALQRLRNGPDSPSSSLSCHLCRRRQVSNNARPQLISVDPIHYTAFQHPQPNARLAAETASRDQVPWAYGARRPMIRPGRFASHLSLVD</sequence>
<organism evidence="2 3">
    <name type="scientific">Colletotrichum sojae</name>
    <dbReference type="NCBI Taxonomy" id="2175907"/>
    <lineage>
        <taxon>Eukaryota</taxon>
        <taxon>Fungi</taxon>
        <taxon>Dikarya</taxon>
        <taxon>Ascomycota</taxon>
        <taxon>Pezizomycotina</taxon>
        <taxon>Sordariomycetes</taxon>
        <taxon>Hypocreomycetidae</taxon>
        <taxon>Glomerellales</taxon>
        <taxon>Glomerellaceae</taxon>
        <taxon>Colletotrichum</taxon>
        <taxon>Colletotrichum orchidearum species complex</taxon>
    </lineage>
</organism>
<evidence type="ECO:0000256" key="1">
    <source>
        <dbReference type="SAM" id="MobiDB-lite"/>
    </source>
</evidence>
<evidence type="ECO:0000313" key="3">
    <source>
        <dbReference type="Proteomes" id="UP000652219"/>
    </source>
</evidence>